<dbReference type="GO" id="GO:0009313">
    <property type="term" value="P:oligosaccharide catabolic process"/>
    <property type="evidence" value="ECO:0007669"/>
    <property type="project" value="TreeGrafter"/>
</dbReference>
<dbReference type="InterPro" id="IPR011682">
    <property type="entry name" value="Glyco_hydro_38_C"/>
</dbReference>
<dbReference type="PANTHER" id="PTHR46017:SF1">
    <property type="entry name" value="ALPHA-MANNOSIDASE 2C1"/>
    <property type="match status" value="1"/>
</dbReference>
<evidence type="ECO:0000256" key="1">
    <source>
        <dbReference type="ARBA" id="ARBA00009792"/>
    </source>
</evidence>
<dbReference type="InterPro" id="IPR011013">
    <property type="entry name" value="Gal_mutarotase_sf_dom"/>
</dbReference>
<dbReference type="GO" id="GO:0030246">
    <property type="term" value="F:carbohydrate binding"/>
    <property type="evidence" value="ECO:0007669"/>
    <property type="project" value="InterPro"/>
</dbReference>
<dbReference type="Pfam" id="PF09261">
    <property type="entry name" value="Alpha-mann_mid"/>
    <property type="match status" value="1"/>
</dbReference>
<keyword evidence="4" id="KW-0326">Glycosidase</keyword>
<comment type="similarity">
    <text evidence="1">Belongs to the glycosyl hydrolase 38 family.</text>
</comment>
<dbReference type="GO" id="GO:0006013">
    <property type="term" value="P:mannose metabolic process"/>
    <property type="evidence" value="ECO:0007669"/>
    <property type="project" value="InterPro"/>
</dbReference>
<dbReference type="Pfam" id="PF01074">
    <property type="entry name" value="Glyco_hydro_38N"/>
    <property type="match status" value="1"/>
</dbReference>
<keyword evidence="7" id="KW-1185">Reference proteome</keyword>
<dbReference type="OrthoDB" id="9772207at2"/>
<dbReference type="SUPFAM" id="SSF88688">
    <property type="entry name" value="Families 57/38 glycoside transferase middle domain"/>
    <property type="match status" value="1"/>
</dbReference>
<dbReference type="InterPro" id="IPR041147">
    <property type="entry name" value="GH38_C"/>
</dbReference>
<dbReference type="SUPFAM" id="SSF74650">
    <property type="entry name" value="Galactose mutarotase-like"/>
    <property type="match status" value="1"/>
</dbReference>
<evidence type="ECO:0000256" key="4">
    <source>
        <dbReference type="ARBA" id="ARBA00023295"/>
    </source>
</evidence>
<dbReference type="FunFam" id="3.20.110.10:FF:000002">
    <property type="entry name" value="alpha-mannosidase 2C1 isoform X1"/>
    <property type="match status" value="1"/>
</dbReference>
<evidence type="ECO:0000313" key="7">
    <source>
        <dbReference type="Proteomes" id="UP000237749"/>
    </source>
</evidence>
<dbReference type="EMBL" id="PTJA01000011">
    <property type="protein sequence ID" value="PPK79146.1"/>
    <property type="molecule type" value="Genomic_DNA"/>
</dbReference>
<dbReference type="SMART" id="SM00872">
    <property type="entry name" value="Alpha-mann_mid"/>
    <property type="match status" value="1"/>
</dbReference>
<feature type="domain" description="Glycoside hydrolase family 38 central" evidence="5">
    <location>
        <begin position="518"/>
        <end position="596"/>
    </location>
</feature>
<name>A0A2S6HNQ9_9FIRM</name>
<evidence type="ECO:0000313" key="6">
    <source>
        <dbReference type="EMBL" id="PPK79146.1"/>
    </source>
</evidence>
<dbReference type="Pfam" id="PF07748">
    <property type="entry name" value="Glyco_hydro_38C"/>
    <property type="match status" value="1"/>
</dbReference>
<dbReference type="GO" id="GO:0004559">
    <property type="term" value="F:alpha-mannosidase activity"/>
    <property type="evidence" value="ECO:0007669"/>
    <property type="project" value="InterPro"/>
</dbReference>
<dbReference type="SUPFAM" id="SSF88713">
    <property type="entry name" value="Glycoside hydrolase/deacetylase"/>
    <property type="match status" value="1"/>
</dbReference>
<dbReference type="Gene3D" id="2.70.98.30">
    <property type="entry name" value="Golgi alpha-mannosidase II, domain 4"/>
    <property type="match status" value="1"/>
</dbReference>
<reference evidence="6 7" key="1">
    <citation type="submission" date="2018-02" db="EMBL/GenBank/DDBJ databases">
        <title>Genomic Encyclopedia of Archaeal and Bacterial Type Strains, Phase II (KMG-II): from individual species to whole genera.</title>
        <authorList>
            <person name="Goeker M."/>
        </authorList>
    </citation>
    <scope>NUCLEOTIDE SEQUENCE [LARGE SCALE GENOMIC DNA]</scope>
    <source>
        <strain evidence="6 7">DSM 3808</strain>
    </source>
</reference>
<dbReference type="FunFam" id="2.70.98.30:FF:000010">
    <property type="entry name" value="Cytosolic alpha-mannosidase"/>
    <property type="match status" value="1"/>
</dbReference>
<dbReference type="Gene3D" id="2.60.40.2220">
    <property type="match status" value="1"/>
</dbReference>
<dbReference type="RefSeq" id="WP_104438437.1">
    <property type="nucleotide sequence ID" value="NZ_PTJA01000011.1"/>
</dbReference>
<dbReference type="Proteomes" id="UP000237749">
    <property type="component" value="Unassembled WGS sequence"/>
</dbReference>
<dbReference type="InterPro" id="IPR037094">
    <property type="entry name" value="Glyco_hydro_38_cen_sf"/>
</dbReference>
<dbReference type="InterPro" id="IPR000602">
    <property type="entry name" value="Glyco_hydro_38_N"/>
</dbReference>
<keyword evidence="2" id="KW-0479">Metal-binding</keyword>
<dbReference type="InterPro" id="IPR011330">
    <property type="entry name" value="Glyco_hydro/deAcase_b/a-brl"/>
</dbReference>
<dbReference type="CDD" id="cd10789">
    <property type="entry name" value="GH38N_AMII_ER_cytosolic"/>
    <property type="match status" value="1"/>
</dbReference>
<keyword evidence="3" id="KW-0378">Hydrolase</keyword>
<dbReference type="Gene3D" id="3.20.110.10">
    <property type="entry name" value="Glycoside hydrolase 38, N terminal domain"/>
    <property type="match status" value="1"/>
</dbReference>
<dbReference type="InterPro" id="IPR015341">
    <property type="entry name" value="Glyco_hydro_38_cen"/>
</dbReference>
<sequence>MPFDLHNRDRICHLIEEMAELRYKNLKSFDHIFWYEDNGTTGNRTPVGEPVEIEQGFRYKGWDQYNWLCTRLTVPAELMEEEVVGIFDFGVPEGTGNNSHFESLLYLNGKPYQGVDGNHKEVFFQVKENGALLDLKFRLWSGLNGGGVPKDMAMELVRAQYGVLDHDTDNFYFLARNVVETYDILDSGNEYREWMLNMLVKAFGFVDYTEPATERFYDSIRKAYEYLNGKMKGQGKPDIQVSMLGHTHIDVAWLWRLRHTREKAARSFSTVNRMMDHYDHYHFLQSQAQLYEFIKEDYPDIYDSIKRRVKEGKWEPAGAMWVECDCNLASGESIVRQILVGKNFFQEEFEYESEFLWLPDVFGYSWALPQILKKAGVEAFMTTKISWNDTNRLPFDTFLWKGIDGTEITAHFVTTTDQDSDSYTYNGDTRPYAVKGVWDNYKNKDLNRDLLISYGYGDGGGGPNRDMIETLKHLNKIPGLPKVQFESATEYFRRLRETVERNEMEGNLPVWDGELYLEFHRGTYTSQAYNKKMNRKMEFYLRDTEIRSVLAKEWGGIAYDRDRLQKAWKIVLCQQFHDILPGSSIREVYEDSHVEYEKACQLLAQVEDEISQALYVKKSGVYTVWNNSNWKRTTIVRISETSDGDRFRDENGQLLYSYTKDGVSQVLVKDMAPFSFVTLYRDTASLEVDHTGQDSSHISTQDSSRQAETSYYRVAWNEWGQLTEIYDKEAGRDILSKGKRGNVLQVFEDKPRCFDAWELEATYGNKMEEIRDLKEVCIEVNPLGIWITFSWDYHKSTISQTMCLYHEKKRIDFKTRIIWEERQKLLKTAFPVGIRSIDARFDIQYGNIRRRITRNDSWEAARFEVVAHKWMDFSETGYGVALLNDCKYGHDIYEDTMRLTLIKSATDPDYAADLGLHEFTYSLYPHREEWYDSGLEQESFDLNNPITAVSGAPKITSGSLFHLDNDYIASDCIKQAEYSQDIVLRFHEFAGARVSAVLTSALKISSWCQCDLMERPTEDFKSGPVSLEFTPYEIKTILVRFK</sequence>
<organism evidence="6 7">
    <name type="scientific">Lacrimispora xylanisolvens</name>
    <dbReference type="NCBI Taxonomy" id="384636"/>
    <lineage>
        <taxon>Bacteria</taxon>
        <taxon>Bacillati</taxon>
        <taxon>Bacillota</taxon>
        <taxon>Clostridia</taxon>
        <taxon>Lachnospirales</taxon>
        <taxon>Lachnospiraceae</taxon>
        <taxon>Lacrimispora</taxon>
    </lineage>
</organism>
<evidence type="ECO:0000256" key="3">
    <source>
        <dbReference type="ARBA" id="ARBA00022801"/>
    </source>
</evidence>
<accession>A0A2S6HNQ9</accession>
<dbReference type="Pfam" id="PF17677">
    <property type="entry name" value="Glyco_hydro38C2"/>
    <property type="match status" value="1"/>
</dbReference>
<dbReference type="AlphaFoldDB" id="A0A2S6HNQ9"/>
<gene>
    <name evidence="6" type="ORF">BXY41_11182</name>
</gene>
<protein>
    <submittedName>
        <fullName evidence="6">Alpha-mannosidase</fullName>
    </submittedName>
</protein>
<dbReference type="GO" id="GO:0046872">
    <property type="term" value="F:metal ion binding"/>
    <property type="evidence" value="ECO:0007669"/>
    <property type="project" value="UniProtKB-KW"/>
</dbReference>
<evidence type="ECO:0000259" key="5">
    <source>
        <dbReference type="SMART" id="SM00872"/>
    </source>
</evidence>
<evidence type="ECO:0000256" key="2">
    <source>
        <dbReference type="ARBA" id="ARBA00022723"/>
    </source>
</evidence>
<comment type="caution">
    <text evidence="6">The sequence shown here is derived from an EMBL/GenBank/DDBJ whole genome shotgun (WGS) entry which is preliminary data.</text>
</comment>
<dbReference type="Gene3D" id="1.20.1270.50">
    <property type="entry name" value="Glycoside hydrolase family 38, central domain"/>
    <property type="match status" value="1"/>
</dbReference>
<dbReference type="PANTHER" id="PTHR46017">
    <property type="entry name" value="ALPHA-MANNOSIDASE 2C1"/>
    <property type="match status" value="1"/>
</dbReference>
<proteinExistence type="inferred from homology"/>
<dbReference type="FunFam" id="1.20.1270.50:FF:000004">
    <property type="entry name" value="alpha-mannosidase 2C1 isoform X1"/>
    <property type="match status" value="1"/>
</dbReference>
<dbReference type="InterPro" id="IPR028995">
    <property type="entry name" value="Glyco_hydro_57/38_cen_sf"/>
</dbReference>
<dbReference type="InterPro" id="IPR027291">
    <property type="entry name" value="Glyco_hydro_38_N_sf"/>
</dbReference>